<proteinExistence type="predicted"/>
<evidence type="ECO:0000256" key="1">
    <source>
        <dbReference type="SAM" id="MobiDB-lite"/>
    </source>
</evidence>
<gene>
    <name evidence="2" type="ORF">E2C01_042535</name>
</gene>
<name>A0A5B7FQI0_PORTR</name>
<sequence length="183" mass="20945">MNDTKGLCHFTDALSTCMRNLKIMGELKQTYESMHVITEKFKGKLRYPYVDESYRHEELDDGTSCEAKNMLRKVEKDREQIKESSGQHANLPCKPLPTKKTMGLMTAASEKLRQTPLRAIMPPDPSTSATNPEESNFLKKRKRGEITALVTFEKNKKDSFGWISKRQTGDEDISTKDIPYHKA</sequence>
<keyword evidence="3" id="KW-1185">Reference proteome</keyword>
<evidence type="ECO:0000313" key="2">
    <source>
        <dbReference type="EMBL" id="MPC48752.1"/>
    </source>
</evidence>
<reference evidence="2 3" key="1">
    <citation type="submission" date="2019-05" db="EMBL/GenBank/DDBJ databases">
        <title>Another draft genome of Portunus trituberculatus and its Hox gene families provides insights of decapod evolution.</title>
        <authorList>
            <person name="Jeong J.-H."/>
            <person name="Song I."/>
            <person name="Kim S."/>
            <person name="Choi T."/>
            <person name="Kim D."/>
            <person name="Ryu S."/>
            <person name="Kim W."/>
        </authorList>
    </citation>
    <scope>NUCLEOTIDE SEQUENCE [LARGE SCALE GENOMIC DNA]</scope>
    <source>
        <tissue evidence="2">Muscle</tissue>
    </source>
</reference>
<organism evidence="2 3">
    <name type="scientific">Portunus trituberculatus</name>
    <name type="common">Swimming crab</name>
    <name type="synonym">Neptunus trituberculatus</name>
    <dbReference type="NCBI Taxonomy" id="210409"/>
    <lineage>
        <taxon>Eukaryota</taxon>
        <taxon>Metazoa</taxon>
        <taxon>Ecdysozoa</taxon>
        <taxon>Arthropoda</taxon>
        <taxon>Crustacea</taxon>
        <taxon>Multicrustacea</taxon>
        <taxon>Malacostraca</taxon>
        <taxon>Eumalacostraca</taxon>
        <taxon>Eucarida</taxon>
        <taxon>Decapoda</taxon>
        <taxon>Pleocyemata</taxon>
        <taxon>Brachyura</taxon>
        <taxon>Eubrachyura</taxon>
        <taxon>Portunoidea</taxon>
        <taxon>Portunidae</taxon>
        <taxon>Portuninae</taxon>
        <taxon>Portunus</taxon>
    </lineage>
</organism>
<dbReference type="Proteomes" id="UP000324222">
    <property type="component" value="Unassembled WGS sequence"/>
</dbReference>
<dbReference type="OrthoDB" id="6358884at2759"/>
<feature type="region of interest" description="Disordered" evidence="1">
    <location>
        <begin position="160"/>
        <end position="183"/>
    </location>
</feature>
<protein>
    <submittedName>
        <fullName evidence="2">Uncharacterized protein</fullName>
    </submittedName>
</protein>
<accession>A0A5B7FQI0</accession>
<feature type="region of interest" description="Disordered" evidence="1">
    <location>
        <begin position="118"/>
        <end position="142"/>
    </location>
</feature>
<evidence type="ECO:0000313" key="3">
    <source>
        <dbReference type="Proteomes" id="UP000324222"/>
    </source>
</evidence>
<feature type="compositionally biased region" description="Basic and acidic residues" evidence="1">
    <location>
        <begin position="167"/>
        <end position="183"/>
    </location>
</feature>
<comment type="caution">
    <text evidence="2">The sequence shown here is derived from an EMBL/GenBank/DDBJ whole genome shotgun (WGS) entry which is preliminary data.</text>
</comment>
<dbReference type="EMBL" id="VSRR010008447">
    <property type="protein sequence ID" value="MPC48752.1"/>
    <property type="molecule type" value="Genomic_DNA"/>
</dbReference>
<dbReference type="AlphaFoldDB" id="A0A5B7FQI0"/>